<keyword evidence="1" id="KW-0812">Transmembrane</keyword>
<dbReference type="BioCyc" id="NEQU228908:GJB6-45-MONOMER"/>
<keyword evidence="3" id="KW-1185">Reference proteome</keyword>
<proteinExistence type="predicted"/>
<keyword evidence="1" id="KW-1133">Transmembrane helix</keyword>
<organism evidence="2 3">
    <name type="scientific">Nanoarchaeum equitans (strain Kin4-M)</name>
    <dbReference type="NCBI Taxonomy" id="228908"/>
    <lineage>
        <taxon>Archaea</taxon>
        <taxon>Nanobdellota</taxon>
        <taxon>Candidatus Nanoarchaeia</taxon>
        <taxon>Nanoarchaeales</taxon>
        <taxon>Nanoarchaeaceae</taxon>
        <taxon>Nanoarchaeum</taxon>
    </lineage>
</organism>
<evidence type="ECO:0000313" key="3">
    <source>
        <dbReference type="Proteomes" id="UP000000578"/>
    </source>
</evidence>
<feature type="transmembrane region" description="Helical" evidence="1">
    <location>
        <begin position="186"/>
        <end position="202"/>
    </location>
</feature>
<dbReference type="AlphaFoldDB" id="Q74N51"/>
<dbReference type="Gene3D" id="1.20.144.10">
    <property type="entry name" value="Phosphatidic acid phosphatase type 2/haloperoxidase"/>
    <property type="match status" value="1"/>
</dbReference>
<keyword evidence="1" id="KW-0472">Membrane</keyword>
<dbReference type="Proteomes" id="UP000000578">
    <property type="component" value="Chromosome"/>
</dbReference>
<dbReference type="EMBL" id="AE017199">
    <property type="protein sequence ID" value="AAR38896.1"/>
    <property type="molecule type" value="Genomic_DNA"/>
</dbReference>
<feature type="transmembrane region" description="Helical" evidence="1">
    <location>
        <begin position="102"/>
        <end position="119"/>
    </location>
</feature>
<dbReference type="EnsemblBacteria" id="AAR38896">
    <property type="protein sequence ID" value="AAR38896"/>
    <property type="gene ID" value="NEQ040"/>
</dbReference>
<evidence type="ECO:0000256" key="1">
    <source>
        <dbReference type="SAM" id="Phobius"/>
    </source>
</evidence>
<sequence>MISFISYIPLLLVLYDIYRHWDSEKFFHYFNLLLGTIAITITAKMMFHVYRVSHIDPYAFPSGHTLIASVLLMFYKDVKLVVFPLLVGLLRVILGRHTIEQIILSFLFIPIIYWFVSFLESKGKEGNRKIFHIASAMAIAFMFDVFNSIALYVLFALLIIGLILYKHRNNPIVKRFLDYYDRDGKGIGAFTLVLGSIIYYFIEPKLMVYQAWVDGLASLSKNICFVLLYGYIGSIIGFLVTKMPIGFLFPIAEALTPYDNILLPILMGVIFFIYH</sequence>
<gene>
    <name evidence="2" type="ordered locus">NEQ040</name>
</gene>
<dbReference type="SUPFAM" id="SSF48317">
    <property type="entry name" value="Acid phosphatase/Vanadium-dependent haloperoxidase"/>
    <property type="match status" value="1"/>
</dbReference>
<feature type="transmembrane region" description="Helical" evidence="1">
    <location>
        <begin position="67"/>
        <end position="90"/>
    </location>
</feature>
<dbReference type="KEGG" id="neq:NEQ040"/>
<feature type="transmembrane region" description="Helical" evidence="1">
    <location>
        <begin position="139"/>
        <end position="165"/>
    </location>
</feature>
<reference evidence="2 3" key="1">
    <citation type="journal article" date="2003" name="Proc. Natl. Acad. Sci. U.S.A.">
        <title>The genome of Nanoarchaeum equitans: insights into early archaeal evolution and derived parasitism.</title>
        <authorList>
            <person name="Waters E."/>
            <person name="Hohn M.J."/>
            <person name="Ahel I."/>
            <person name="Graham D.E."/>
            <person name="Adams M.D."/>
            <person name="Barnstead M."/>
            <person name="Beeson K.Y."/>
            <person name="Bibbs L."/>
            <person name="Bolanos R."/>
            <person name="Keller M."/>
            <person name="Kretz K."/>
            <person name="Lin X."/>
            <person name="Mathur E."/>
            <person name="Ni J."/>
            <person name="Podar M."/>
            <person name="Richardson T."/>
            <person name="Sutton G.G."/>
            <person name="Simon M."/>
            <person name="Soll D."/>
            <person name="Stetter K.O."/>
            <person name="Short J.M."/>
            <person name="Noordewier M."/>
        </authorList>
    </citation>
    <scope>NUCLEOTIDE SEQUENCE [LARGE SCALE GENOMIC DNA]</scope>
    <source>
        <strain evidence="2 3">Kin4-M</strain>
    </source>
</reference>
<dbReference type="HOGENOM" id="CLU_1010537_0_0_2"/>
<protein>
    <submittedName>
        <fullName evidence="2">NEQ040</fullName>
    </submittedName>
</protein>
<feature type="transmembrane region" description="Helical" evidence="1">
    <location>
        <begin position="247"/>
        <end position="274"/>
    </location>
</feature>
<evidence type="ECO:0000313" key="2">
    <source>
        <dbReference type="EMBL" id="AAR38896.1"/>
    </source>
</evidence>
<accession>Q74N51</accession>
<feature type="transmembrane region" description="Helical" evidence="1">
    <location>
        <begin position="222"/>
        <end position="240"/>
    </location>
</feature>
<name>Q74N51_NANEQ</name>
<dbReference type="STRING" id="228908.NEQ040"/>
<feature type="transmembrane region" description="Helical" evidence="1">
    <location>
        <begin position="26"/>
        <end position="47"/>
    </location>
</feature>
<dbReference type="InterPro" id="IPR036938">
    <property type="entry name" value="PAP2/HPO_sf"/>
</dbReference>